<accession>A0A2Z7AH26</accession>
<evidence type="ECO:0000313" key="2">
    <source>
        <dbReference type="EMBL" id="KZV18399.1"/>
    </source>
</evidence>
<organism evidence="2 3">
    <name type="scientific">Dorcoceras hygrometricum</name>
    <dbReference type="NCBI Taxonomy" id="472368"/>
    <lineage>
        <taxon>Eukaryota</taxon>
        <taxon>Viridiplantae</taxon>
        <taxon>Streptophyta</taxon>
        <taxon>Embryophyta</taxon>
        <taxon>Tracheophyta</taxon>
        <taxon>Spermatophyta</taxon>
        <taxon>Magnoliopsida</taxon>
        <taxon>eudicotyledons</taxon>
        <taxon>Gunneridae</taxon>
        <taxon>Pentapetalae</taxon>
        <taxon>asterids</taxon>
        <taxon>lamiids</taxon>
        <taxon>Lamiales</taxon>
        <taxon>Gesneriaceae</taxon>
        <taxon>Didymocarpoideae</taxon>
        <taxon>Trichosporeae</taxon>
        <taxon>Loxocarpinae</taxon>
        <taxon>Dorcoceras</taxon>
    </lineage>
</organism>
<dbReference type="AlphaFoldDB" id="A0A2Z7AH26"/>
<keyword evidence="3" id="KW-1185">Reference proteome</keyword>
<proteinExistence type="predicted"/>
<evidence type="ECO:0000256" key="1">
    <source>
        <dbReference type="SAM" id="MobiDB-lite"/>
    </source>
</evidence>
<gene>
    <name evidence="2" type="ORF">F511_19175</name>
</gene>
<dbReference type="Proteomes" id="UP000250235">
    <property type="component" value="Unassembled WGS sequence"/>
</dbReference>
<sequence>MVGGARGLPMISLTPKSESGRESRLHGVHTLCRSTSFFFGFLRMVNSLLVIDLCLFRKNYVPVVSNATRVWIIYSLNALTQAAYGDW</sequence>
<feature type="region of interest" description="Disordered" evidence="1">
    <location>
        <begin position="1"/>
        <end position="20"/>
    </location>
</feature>
<protein>
    <submittedName>
        <fullName evidence="2">Uncharacterized protein</fullName>
    </submittedName>
</protein>
<dbReference type="EMBL" id="KV017460">
    <property type="protein sequence ID" value="KZV18399.1"/>
    <property type="molecule type" value="Genomic_DNA"/>
</dbReference>
<reference evidence="2 3" key="1">
    <citation type="journal article" date="2015" name="Proc. Natl. Acad. Sci. U.S.A.">
        <title>The resurrection genome of Boea hygrometrica: A blueprint for survival of dehydration.</title>
        <authorList>
            <person name="Xiao L."/>
            <person name="Yang G."/>
            <person name="Zhang L."/>
            <person name="Yang X."/>
            <person name="Zhao S."/>
            <person name="Ji Z."/>
            <person name="Zhou Q."/>
            <person name="Hu M."/>
            <person name="Wang Y."/>
            <person name="Chen M."/>
            <person name="Xu Y."/>
            <person name="Jin H."/>
            <person name="Xiao X."/>
            <person name="Hu G."/>
            <person name="Bao F."/>
            <person name="Hu Y."/>
            <person name="Wan P."/>
            <person name="Li L."/>
            <person name="Deng X."/>
            <person name="Kuang T."/>
            <person name="Xiang C."/>
            <person name="Zhu J.K."/>
            <person name="Oliver M.J."/>
            <person name="He Y."/>
        </authorList>
    </citation>
    <scope>NUCLEOTIDE SEQUENCE [LARGE SCALE GENOMIC DNA]</scope>
    <source>
        <strain evidence="3">cv. XS01</strain>
    </source>
</reference>
<evidence type="ECO:0000313" key="3">
    <source>
        <dbReference type="Proteomes" id="UP000250235"/>
    </source>
</evidence>
<name>A0A2Z7AH26_9LAMI</name>